<dbReference type="AlphaFoldDB" id="A0A1F7VFU2"/>
<dbReference type="InterPro" id="IPR013486">
    <property type="entry name" value="SpoIID/LytB"/>
</dbReference>
<evidence type="ECO:0000313" key="2">
    <source>
        <dbReference type="EMBL" id="OGL88847.1"/>
    </source>
</evidence>
<dbReference type="NCBIfam" id="TIGR02669">
    <property type="entry name" value="SpoIID_LytB"/>
    <property type="match status" value="1"/>
</dbReference>
<proteinExistence type="predicted"/>
<dbReference type="Proteomes" id="UP000176678">
    <property type="component" value="Unassembled WGS sequence"/>
</dbReference>
<accession>A0A1F7VFU2</accession>
<sequence>MFELRYSKENDKVWAINELPMEEYLAGLAEVSENKVLEFYKAQAVAARTYAYYQLQDGRKHASRNFDVNASQGDQVYAGYVREQTFIKGAEGVSATRGEMMTYNKDVVVTPYFAQSSGRTRTWKEAWGGADKPWLVSVTTHYDKGRTRYGHGVGMSQYDAAKRAEKEGVDYKTLLKYYYQGIEVERIFK</sequence>
<gene>
    <name evidence="2" type="ORF">A3H75_00970</name>
</gene>
<feature type="domain" description="Sporulation stage II protein D amidase enhancer LytB N-terminal" evidence="1">
    <location>
        <begin position="10"/>
        <end position="103"/>
    </location>
</feature>
<dbReference type="STRING" id="1802410.A3H75_00970"/>
<evidence type="ECO:0000259" key="1">
    <source>
        <dbReference type="Pfam" id="PF08486"/>
    </source>
</evidence>
<organism evidence="2 3">
    <name type="scientific">Candidatus Uhrbacteria bacterium RIFCSPLOWO2_02_FULL_51_9</name>
    <dbReference type="NCBI Taxonomy" id="1802410"/>
    <lineage>
        <taxon>Bacteria</taxon>
        <taxon>Candidatus Uhriibacteriota</taxon>
    </lineage>
</organism>
<protein>
    <recommendedName>
        <fullName evidence="1">Sporulation stage II protein D amidase enhancer LytB N-terminal domain-containing protein</fullName>
    </recommendedName>
</protein>
<dbReference type="InterPro" id="IPR013693">
    <property type="entry name" value="SpoIID/LytB_N"/>
</dbReference>
<dbReference type="EMBL" id="MGES01000024">
    <property type="protein sequence ID" value="OGL88847.1"/>
    <property type="molecule type" value="Genomic_DNA"/>
</dbReference>
<evidence type="ECO:0000313" key="3">
    <source>
        <dbReference type="Proteomes" id="UP000176678"/>
    </source>
</evidence>
<dbReference type="Pfam" id="PF08486">
    <property type="entry name" value="SpoIID"/>
    <property type="match status" value="1"/>
</dbReference>
<name>A0A1F7VFU2_9BACT</name>
<comment type="caution">
    <text evidence="2">The sequence shown here is derived from an EMBL/GenBank/DDBJ whole genome shotgun (WGS) entry which is preliminary data.</text>
</comment>
<dbReference type="GO" id="GO:0030435">
    <property type="term" value="P:sporulation resulting in formation of a cellular spore"/>
    <property type="evidence" value="ECO:0007669"/>
    <property type="project" value="InterPro"/>
</dbReference>
<reference evidence="2 3" key="1">
    <citation type="journal article" date="2016" name="Nat. Commun.">
        <title>Thousands of microbial genomes shed light on interconnected biogeochemical processes in an aquifer system.</title>
        <authorList>
            <person name="Anantharaman K."/>
            <person name="Brown C.T."/>
            <person name="Hug L.A."/>
            <person name="Sharon I."/>
            <person name="Castelle C.J."/>
            <person name="Probst A.J."/>
            <person name="Thomas B.C."/>
            <person name="Singh A."/>
            <person name="Wilkins M.J."/>
            <person name="Karaoz U."/>
            <person name="Brodie E.L."/>
            <person name="Williams K.H."/>
            <person name="Hubbard S.S."/>
            <person name="Banfield J.F."/>
        </authorList>
    </citation>
    <scope>NUCLEOTIDE SEQUENCE [LARGE SCALE GENOMIC DNA]</scope>
</reference>